<feature type="transmembrane region" description="Helical" evidence="1">
    <location>
        <begin position="113"/>
        <end position="136"/>
    </location>
</feature>
<evidence type="ECO:0000313" key="2">
    <source>
        <dbReference type="EMBL" id="CDP80504.1"/>
    </source>
</evidence>
<keyword evidence="1" id="KW-0812">Transmembrane</keyword>
<gene>
    <name evidence="2" type="ORF">BN1046_01440</name>
</gene>
<protein>
    <submittedName>
        <fullName evidence="2">Hypothetical membrane protein</fullName>
    </submittedName>
</protein>
<sequence>METRIPTDTSLNPHFYGEKIVEPQRPLFHRPLSWSALFAGLITAIATSICFSFLLAALGLGQIDLYSSAPFGGVLMSVGIGSIIVMFLSLAIGGFVAGYFAKQAGAAHGFLTWALLMLLITLQTTLFVSGAAHMGAQTLSSVAFSSKNAISNLGKGISTLFSSSDYDYFNKLLSDKNSHKIDFDKLGKDLRTVLNESNIPALNPERLNSVYKESLDDIQSVITALMHNPTGYSVYLKKLGNRLSSRLETITDNIDRKDVIRALMSNGMTQAEAEHTADRAITLYQEARVKTEQAIKNFNQQVDTLSHHLEETAKSAQSFADKAIGTASTIGWWSFLGSLIGAVIATVCGYYGAKSRKHCCLLKSFA</sequence>
<reference evidence="2" key="2">
    <citation type="submission" date="2014-05" db="EMBL/GenBank/DDBJ databases">
        <title>Genome sequencing of Bartonella spp. isolated from human blood.</title>
        <authorList>
            <person name="Raoult D."/>
        </authorList>
    </citation>
    <scope>NUCLEOTIDE SEQUENCE</scope>
    <source>
        <strain evidence="2">MVT06</strain>
    </source>
</reference>
<keyword evidence="1" id="KW-0472">Membrane</keyword>
<name>A0A024LTR2_9HYPH</name>
<accession>A0A024LTR2</accession>
<organism evidence="2">
    <name type="scientific">Bartonella schoenbuchensis</name>
    <dbReference type="NCBI Taxonomy" id="165694"/>
    <lineage>
        <taxon>Bacteria</taxon>
        <taxon>Pseudomonadati</taxon>
        <taxon>Pseudomonadota</taxon>
        <taxon>Alphaproteobacteria</taxon>
        <taxon>Hyphomicrobiales</taxon>
        <taxon>Bartonellaceae</taxon>
        <taxon>Bartonella</taxon>
    </lineage>
</organism>
<proteinExistence type="predicted"/>
<reference evidence="2" key="1">
    <citation type="submission" date="2013-11" db="EMBL/GenBank/DDBJ databases">
        <authorList>
            <person name="GENOMES U."/>
        </authorList>
    </citation>
    <scope>NUCLEOTIDE SEQUENCE</scope>
    <source>
        <strain evidence="2">MVT06</strain>
    </source>
</reference>
<keyword evidence="1" id="KW-1133">Transmembrane helix</keyword>
<feature type="transmembrane region" description="Helical" evidence="1">
    <location>
        <begin position="34"/>
        <end position="58"/>
    </location>
</feature>
<feature type="transmembrane region" description="Helical" evidence="1">
    <location>
        <begin position="78"/>
        <end position="101"/>
    </location>
</feature>
<dbReference type="EMBL" id="HG977196">
    <property type="protein sequence ID" value="CDP80504.1"/>
    <property type="molecule type" value="Genomic_DNA"/>
</dbReference>
<evidence type="ECO:0000256" key="1">
    <source>
        <dbReference type="SAM" id="Phobius"/>
    </source>
</evidence>
<dbReference type="AlphaFoldDB" id="A0A024LTR2"/>
<feature type="transmembrane region" description="Helical" evidence="1">
    <location>
        <begin position="330"/>
        <end position="353"/>
    </location>
</feature>